<dbReference type="InterPro" id="IPR006626">
    <property type="entry name" value="PbH1"/>
</dbReference>
<name>A0A948TKU8_9BACT</name>
<dbReference type="InterPro" id="IPR042278">
    <property type="entry name" value="Mfa-like_1_N"/>
</dbReference>
<dbReference type="InterPro" id="IPR011050">
    <property type="entry name" value="Pectin_lyase_fold/virulence"/>
</dbReference>
<reference evidence="2" key="1">
    <citation type="journal article" date="2021" name="PeerJ">
        <title>Extensive microbial diversity within the chicken gut microbiome revealed by metagenomics and culture.</title>
        <authorList>
            <person name="Gilroy R."/>
            <person name="Ravi A."/>
            <person name="Getino M."/>
            <person name="Pursley I."/>
            <person name="Horton D.L."/>
            <person name="Alikhan N.F."/>
            <person name="Baker D."/>
            <person name="Gharbi K."/>
            <person name="Hall N."/>
            <person name="Watson M."/>
            <person name="Adriaenssens E.M."/>
            <person name="Foster-Nyarko E."/>
            <person name="Jarju S."/>
            <person name="Secka A."/>
            <person name="Antonio M."/>
            <person name="Oren A."/>
            <person name="Chaudhuri R.R."/>
            <person name="La Ragione R."/>
            <person name="Hildebrand F."/>
            <person name="Pallen M.J."/>
        </authorList>
    </citation>
    <scope>NUCLEOTIDE SEQUENCE</scope>
    <source>
        <strain evidence="2">8470</strain>
    </source>
</reference>
<dbReference type="InterPro" id="IPR012334">
    <property type="entry name" value="Pectin_lyas_fold"/>
</dbReference>
<reference evidence="2" key="2">
    <citation type="submission" date="2021-04" db="EMBL/GenBank/DDBJ databases">
        <authorList>
            <person name="Gilroy R."/>
        </authorList>
    </citation>
    <scope>NUCLEOTIDE SEQUENCE</scope>
    <source>
        <strain evidence="2">8470</strain>
    </source>
</reference>
<evidence type="ECO:0000313" key="3">
    <source>
        <dbReference type="Proteomes" id="UP000784286"/>
    </source>
</evidence>
<dbReference type="EMBL" id="JAHLFJ010000015">
    <property type="protein sequence ID" value="MBU3855228.1"/>
    <property type="molecule type" value="Genomic_DNA"/>
</dbReference>
<comment type="caution">
    <text evidence="2">The sequence shown here is derived from an EMBL/GenBank/DDBJ whole genome shotgun (WGS) entry which is preliminary data.</text>
</comment>
<feature type="signal peptide" evidence="1">
    <location>
        <begin position="1"/>
        <end position="18"/>
    </location>
</feature>
<dbReference type="CDD" id="cd13120">
    <property type="entry name" value="BF2867_like_N"/>
    <property type="match status" value="1"/>
</dbReference>
<dbReference type="PROSITE" id="PS51257">
    <property type="entry name" value="PROKAR_LIPOPROTEIN"/>
    <property type="match status" value="1"/>
</dbReference>
<dbReference type="Gene3D" id="2.60.40.2620">
    <property type="entry name" value="Fimbrillin-like"/>
    <property type="match status" value="1"/>
</dbReference>
<proteinExistence type="predicted"/>
<gene>
    <name evidence="2" type="ORF">H9928_01470</name>
</gene>
<keyword evidence="1" id="KW-0732">Signal</keyword>
<accession>A0A948TKU8</accession>
<organism evidence="2 3">
    <name type="scientific">Candidatus Phocaeicola excrementipullorum</name>
    <dbReference type="NCBI Taxonomy" id="2838731"/>
    <lineage>
        <taxon>Bacteria</taxon>
        <taxon>Pseudomonadati</taxon>
        <taxon>Bacteroidota</taxon>
        <taxon>Bacteroidia</taxon>
        <taxon>Bacteroidales</taxon>
        <taxon>Bacteroidaceae</taxon>
        <taxon>Phocaeicola</taxon>
    </lineage>
</organism>
<dbReference type="Gene3D" id="2.160.20.10">
    <property type="entry name" value="Single-stranded right-handed beta-helix, Pectin lyase-like"/>
    <property type="match status" value="2"/>
</dbReference>
<dbReference type="SMART" id="SM00710">
    <property type="entry name" value="PbH1"/>
    <property type="match status" value="6"/>
</dbReference>
<evidence type="ECO:0000313" key="2">
    <source>
        <dbReference type="EMBL" id="MBU3855228.1"/>
    </source>
</evidence>
<protein>
    <submittedName>
        <fullName evidence="2">Fimbrillin family protein</fullName>
    </submittedName>
</protein>
<feature type="chain" id="PRO_5037060652" evidence="1">
    <location>
        <begin position="19"/>
        <end position="818"/>
    </location>
</feature>
<dbReference type="Proteomes" id="UP000784286">
    <property type="component" value="Unassembled WGS sequence"/>
</dbReference>
<evidence type="ECO:0000256" key="1">
    <source>
        <dbReference type="SAM" id="SignalP"/>
    </source>
</evidence>
<dbReference type="AlphaFoldDB" id="A0A948TKU8"/>
<sequence length="818" mass="85841">MKKFSILLCLGAAVLSLASCNREQLVPDGLYTITASREGDAATKTYVDDGLSLVWASEDKIGVFNGDNVNVGYTLSSGQGTGSAEFTADTPFAEGKLYAYYPYSGDNKTSGSIVVDLSNQTYSEPSDFGKYFYMVGSADVKEGATDINIGFKNPLAAFVFTVDNNLDHAITVTGFSVSTLDREPVFHQEATLDLGDEDPTALTITDDAADEISVSIENIEVAAETELAFPLVVLPTDLTGKELYFTFSYISNEESKTVNKSVSGKTISRNTFITGTFTLEESTIGGDTEGYVSTAEELVSALASGDAQISVTFANNIEVSGGITLPSNVSLNLNGNKLTAQSIHAANDNSVIAITNGTVGFSGTGNGVELSAGNSTLTLDGVTLDASSLSGTAICSGSNDYPEWAGNMIVIRNSTVNAKAAGILLENAHNLTIENSTINHGYFGITQNGENPGSSITLKNCNISGTYSGIYLSNHATGAKNTLKVEGGTILSEEESAIEVKKTDISVTGATLSSVASEQTYSVNGSGSSGTGYGIVLAGYVVGTPYEGETSFTNNTFILAAGENAVGILRYDGEKGAAVISSNEELAAAAIADNSTIYLTKGEYVIPAAAKGKTVTFIGTGNPEDVNVTVTAPGSGENCDYGLDGSNATFDGITITTNSTTYTGYARCNGTYKNCIINGTYTLYGESIFDNCEFNVSGDVYNIWTWGAEEIKFTECTFNSDGKALLLYREDGGTVNLTVTDCTFNDNDGLENAMKAAIEIGDSPYDDKPTYNVTVSNTSVNGYAINNEGISTGTTLWGNKNSMPKDRLNVTVDGKVAY</sequence>
<dbReference type="SUPFAM" id="SSF51126">
    <property type="entry name" value="Pectin lyase-like"/>
    <property type="match status" value="2"/>
</dbReference>